<evidence type="ECO:0000259" key="13">
    <source>
        <dbReference type="PROSITE" id="PS51749"/>
    </source>
</evidence>
<dbReference type="InterPro" id="IPR040619">
    <property type="entry name" value="Cas9_alpha-helical_lobe"/>
</dbReference>
<feature type="active site" description="For RuvC-like nuclease domain" evidence="12">
    <location>
        <position position="16"/>
    </location>
</feature>
<keyword evidence="9 12" id="KW-0238">DNA-binding</keyword>
<name>A0A1U9JTZ3_9HYPH</name>
<dbReference type="STRING" id="1902579.BHV28_06320"/>
<dbReference type="AlphaFoldDB" id="A0A1U9JTZ3"/>
<keyword evidence="8 12" id="KW-0051">Antiviral defense</keyword>
<evidence type="ECO:0000256" key="9">
    <source>
        <dbReference type="ARBA" id="ARBA00023125"/>
    </source>
</evidence>
<dbReference type="Pfam" id="PF18541">
    <property type="entry name" value="RuvC_III"/>
    <property type="match status" value="1"/>
</dbReference>
<comment type="similarity">
    <text evidence="12">Belongs to the CRISPR-associated Cas9 family.</text>
</comment>
<evidence type="ECO:0000256" key="2">
    <source>
        <dbReference type="ARBA" id="ARBA00022722"/>
    </source>
</evidence>
<keyword evidence="7 12" id="KW-0694">RNA-binding</keyword>
<dbReference type="InterPro" id="IPR041383">
    <property type="entry name" value="RuvC_III"/>
</dbReference>
<comment type="function">
    <text evidence="12">CRISPR (clustered regularly interspaced short palindromic repeat) is an adaptive immune system that provides protection against mobile genetic elements (viruses, transposable elements and conjugative plasmids). CRISPR clusters contain spacers, sequences complementary to antecedent mobile elements, and target invading nucleic acids. CRISPR clusters are transcribed and processed into CRISPR RNA (crRNA). In type II CRISPR systems correct processing of pre-crRNA requires a trans-encoded small RNA (tracrRNA), endogenous ribonuclease 3 (rnc) and this protein. The tracrRNA serves as a guide for ribonuclease 3-aided processing of pre-crRNA. Subsequently Cas9/crRNA/tracrRNA endonucleolytically cleaves linear or circular dsDNA target complementary to the spacer; Cas9 is inactive in the absence of the 2 guide RNAs (gRNA). Cas9 recognizes the protospacer adjacent motif (PAM) in the CRISPR repeat sequences to help distinguish self versus nonself, as targets within the bacterial CRISPR locus do not have PAMs. PAM recognition is also required for catalytic activity.</text>
</comment>
<keyword evidence="6" id="KW-0460">Magnesium</keyword>
<evidence type="ECO:0000256" key="4">
    <source>
        <dbReference type="ARBA" id="ARBA00022759"/>
    </source>
</evidence>
<dbReference type="InterPro" id="IPR028629">
    <property type="entry name" value="Cas9"/>
</dbReference>
<comment type="domain">
    <text evidence="12">Has 2 endonuclease domains. The discontinuous RuvC-like domain cleaves the target DNA noncomplementary to crRNA while the HNH nuclease domain cleaves the target DNA complementary to crRNA.</text>
</comment>
<dbReference type="NCBIfam" id="TIGR01865">
    <property type="entry name" value="cas_Csn1"/>
    <property type="match status" value="1"/>
</dbReference>
<dbReference type="PROSITE" id="PS51749">
    <property type="entry name" value="HNH_CAS9"/>
    <property type="match status" value="1"/>
</dbReference>
<evidence type="ECO:0000256" key="1">
    <source>
        <dbReference type="ARBA" id="ARBA00001946"/>
    </source>
</evidence>
<feature type="active site" description="Proton acceptor for HNH nuclease domain" evidence="12">
    <location>
        <position position="619"/>
    </location>
</feature>
<dbReference type="GO" id="GO:0003723">
    <property type="term" value="F:RNA binding"/>
    <property type="evidence" value="ECO:0007669"/>
    <property type="project" value="UniProtKB-UniRule"/>
</dbReference>
<evidence type="ECO:0000256" key="12">
    <source>
        <dbReference type="HAMAP-Rule" id="MF_01480"/>
    </source>
</evidence>
<evidence type="ECO:0000256" key="8">
    <source>
        <dbReference type="ARBA" id="ARBA00023118"/>
    </source>
</evidence>
<proteinExistence type="inferred from homology"/>
<dbReference type="Gene3D" id="3.30.420.10">
    <property type="entry name" value="Ribonuclease H-like superfamily/Ribonuclease H"/>
    <property type="match status" value="3"/>
</dbReference>
<dbReference type="InterPro" id="IPR036397">
    <property type="entry name" value="RNaseH_sf"/>
</dbReference>
<organism evidence="14 15">
    <name type="scientific">Candidatus Tokpelaia hoelldobleri</name>
    <dbReference type="NCBI Taxonomy" id="1902579"/>
    <lineage>
        <taxon>Bacteria</taxon>
        <taxon>Pseudomonadati</taxon>
        <taxon>Pseudomonadota</taxon>
        <taxon>Alphaproteobacteria</taxon>
        <taxon>Hyphomicrobiales</taxon>
        <taxon>Candidatus Tokpelaia</taxon>
    </lineage>
</organism>
<comment type="subunit">
    <text evidence="11 12">Monomer. Binds crRNA and tracrRNA.</text>
</comment>
<sequence length="1091" mass="125600">MSCQLPLYSNHLFSFDIGTNSIGWCVLELDKVGVPASIKDIGVRIFSDGREPAADGKRGASLAVARREARSMRRMRDRYQWRRKKTLSVLVEYGLQPADEAERKKLVAETGDQKPDSTAPKIDPYNLRRRALTEKLPPYYIGRALFQLGQRRGFKSNRKTDRKSNEKGQIAVAVEELSARIQMAGVSTLGAYLAMQREKGHVIRIRAGSEAFSEKNDYAFYPERSMLEDEFHKIWDAQAEFYPDILTKARKEDLFKIIFYQRPLKKPIVGKCSFNPAEERLPKAHPLFQEFRLYKEVNELGVRMPDMYVRKLTVEERDKLIWQLRQKKKPSFAALRKTLKLSNGLTFNKESKNRTDMMGDEVYTVMADKKRFGNRWSEFSHAEQWQIIKELRDEENPAILKNWLQETFGLTDEEQLAAIMDAPLPDGYGRLGQTAMAAMLEKLKEDVIPEAEAARRCGYNHTLYDREHEGHDELPKYQEILEQHILPGTGNPDDSYDIEKGRITNPTVHIGLNQLRRLVNRLLHKHGKPAKMVVELARDLQLSDKQKKEVNKTIGENTRAAEKRSEKLKEQGERDNGYNQLLLKLWEELNEKPEDRVCIYSGKPINIEMLFSGAVDIDHILPWSKTLDDSQANKILCLKEANRQKRNRAPAEVTEWNEKYDDILARAARLPKNKQWRFARDAMKRAEGENDFLARQLTDTQYLSRMAVKYLDSLYPAEEPDEHGELKHRKHVWVIPGRLTEMLRRNWGLNDILADAQITDTNKPKNRHDHRHHAIDAAVIGVTSRALLQRIVTAAAKMEQDDLENLVTKIVKDNQPWQGFSDDLAQAIAGIIVSHKPDHGTVSRASYAQGKGQTAGRFHEETAYGLTGQRDNRGKTIVVWRVPFLSLKEKDIINIRDDKLRSEVEIAVYGKDGKDFEKALRDFQQKHLRYKGIRRVRITGTRNVLQIKDADGKAYKGYRGGTNYRYDVWLTLDGKWHSEVISTFGIHQPGWVSAFHAQNPTAKKVLSLQQNDMVAYEHPEDGYTIARVVEFYQDGKIAFSPHNEANVARRNKNKGDPFKYFVKMANPLKAIQCRQVRIDEIGQVYDAGFQG</sequence>
<dbReference type="Pfam" id="PF13395">
    <property type="entry name" value="HNH_4"/>
    <property type="match status" value="1"/>
</dbReference>
<accession>A0A1U9JTZ3</accession>
<evidence type="ECO:0000256" key="3">
    <source>
        <dbReference type="ARBA" id="ARBA00022723"/>
    </source>
</evidence>
<dbReference type="GO" id="GO:0046872">
    <property type="term" value="F:metal ion binding"/>
    <property type="evidence" value="ECO:0007669"/>
    <property type="project" value="UniProtKB-UniRule"/>
</dbReference>
<keyword evidence="5 12" id="KW-0378">Hydrolase</keyword>
<evidence type="ECO:0000313" key="14">
    <source>
        <dbReference type="EMBL" id="AQS41335.1"/>
    </source>
</evidence>
<dbReference type="EC" id="3.1.-.-" evidence="12"/>
<gene>
    <name evidence="12 14" type="primary">cas9</name>
    <name evidence="14" type="ORF">BHV28_06320</name>
</gene>
<dbReference type="GO" id="GO:0051607">
    <property type="term" value="P:defense response to virus"/>
    <property type="evidence" value="ECO:0007669"/>
    <property type="project" value="UniProtKB-UniRule"/>
</dbReference>
<comment type="caution">
    <text evidence="12">Lacks conserved residue(s) required for the propagation of feature annotation.</text>
</comment>
<evidence type="ECO:0000256" key="6">
    <source>
        <dbReference type="ARBA" id="ARBA00022842"/>
    </source>
</evidence>
<evidence type="ECO:0000256" key="11">
    <source>
        <dbReference type="ARBA" id="ARBA00046380"/>
    </source>
</evidence>
<comment type="cofactor">
    <cofactor evidence="1">
        <name>Mg(2+)</name>
        <dbReference type="ChEBI" id="CHEBI:18420"/>
    </cofactor>
</comment>
<keyword evidence="3" id="KW-0479">Metal-binding</keyword>
<dbReference type="InterPro" id="IPR003615">
    <property type="entry name" value="HNH_nuc"/>
</dbReference>
<dbReference type="HAMAP" id="MF_01480">
    <property type="entry name" value="Cas9"/>
    <property type="match status" value="1"/>
</dbReference>
<keyword evidence="4 12" id="KW-0255">Endonuclease</keyword>
<feature type="domain" description="HNH Cas9-type" evidence="13">
    <location>
        <begin position="543"/>
        <end position="697"/>
    </location>
</feature>
<protein>
    <recommendedName>
        <fullName evidence="12">CRISPR-associated endonuclease Cas9</fullName>
        <ecNumber evidence="12">3.1.-.-</ecNumber>
    </recommendedName>
</protein>
<evidence type="ECO:0000313" key="15">
    <source>
        <dbReference type="Proteomes" id="UP000188912"/>
    </source>
</evidence>
<dbReference type="GO" id="GO:0016787">
    <property type="term" value="F:hydrolase activity"/>
    <property type="evidence" value="ECO:0007669"/>
    <property type="project" value="UniProtKB-KW"/>
</dbReference>
<evidence type="ECO:0000256" key="10">
    <source>
        <dbReference type="ARBA" id="ARBA00023211"/>
    </source>
</evidence>
<keyword evidence="10" id="KW-0464">Manganese</keyword>
<dbReference type="GO" id="GO:0003677">
    <property type="term" value="F:DNA binding"/>
    <property type="evidence" value="ECO:0007669"/>
    <property type="project" value="UniProtKB-UniRule"/>
</dbReference>
<dbReference type="KEGG" id="thd:BHV28_06320"/>
<dbReference type="EMBL" id="CP017315">
    <property type="protein sequence ID" value="AQS41335.1"/>
    <property type="molecule type" value="Genomic_DNA"/>
</dbReference>
<reference evidence="14 15" key="2">
    <citation type="journal article" date="2016" name="Sci. Rep.">
        <title>The genome of Rhizobiales bacteria in predatory ants reveals urease gene functions but no genes for nitrogen fixation.</title>
        <authorList>
            <person name="Neuvonen M.M."/>
            <person name="Tamarit D."/>
            <person name="Naslund K."/>
            <person name="Liebig J."/>
            <person name="Feldhaar H."/>
            <person name="Moran N.A."/>
            <person name="Guy L."/>
            <person name="Andersson S.G."/>
        </authorList>
    </citation>
    <scope>NUCLEOTIDE SEQUENCE [LARGE SCALE GENOMIC DNA]</scope>
    <source>
        <strain evidence="14 15">Hsal</strain>
    </source>
</reference>
<dbReference type="Proteomes" id="UP000188912">
    <property type="component" value="Chromosome"/>
</dbReference>
<dbReference type="GO" id="GO:0004519">
    <property type="term" value="F:endonuclease activity"/>
    <property type="evidence" value="ECO:0007669"/>
    <property type="project" value="UniProtKB-UniRule"/>
</dbReference>
<dbReference type="GO" id="GO:0043571">
    <property type="term" value="P:maintenance of CRISPR repeat elements"/>
    <property type="evidence" value="ECO:0007669"/>
    <property type="project" value="UniProtKB-UniRule"/>
</dbReference>
<keyword evidence="2 12" id="KW-0540">Nuclease</keyword>
<dbReference type="InterPro" id="IPR033114">
    <property type="entry name" value="HNH_CAS9"/>
</dbReference>
<keyword evidence="15" id="KW-1185">Reference proteome</keyword>
<dbReference type="Pfam" id="PF18470">
    <property type="entry name" value="Cas9_a"/>
    <property type="match status" value="1"/>
</dbReference>
<evidence type="ECO:0000256" key="7">
    <source>
        <dbReference type="ARBA" id="ARBA00022884"/>
    </source>
</evidence>
<evidence type="ECO:0000256" key="5">
    <source>
        <dbReference type="ARBA" id="ARBA00022801"/>
    </source>
</evidence>
<reference evidence="14 15" key="1">
    <citation type="journal article" date="2010" name="Science">
        <title>Genomic comparison of the ants Camponotus floridanus and Harpegnathos saltator.</title>
        <authorList>
            <person name="Bonasio R."/>
            <person name="Zhang G."/>
            <person name="Ye C."/>
            <person name="Mutti N.S."/>
            <person name="Fang X."/>
            <person name="Qin N."/>
            <person name="Donahue G."/>
            <person name="Yang P."/>
            <person name="Li Q."/>
            <person name="Li C."/>
            <person name="Zhang P."/>
            <person name="Huang Z."/>
            <person name="Berger S.L."/>
            <person name="Reinberg D."/>
            <person name="Wang J."/>
            <person name="Liebig J."/>
        </authorList>
    </citation>
    <scope>NUCLEOTIDE SEQUENCE [LARGE SCALE GENOMIC DNA]</scope>
    <source>
        <strain evidence="14 15">Hsal</strain>
    </source>
</reference>